<dbReference type="Gene3D" id="3.40.640.10">
    <property type="entry name" value="Type I PLP-dependent aspartate aminotransferase-like (Major domain)"/>
    <property type="match status" value="1"/>
</dbReference>
<evidence type="ECO:0000256" key="4">
    <source>
        <dbReference type="ARBA" id="ARBA00022898"/>
    </source>
</evidence>
<dbReference type="Gene3D" id="3.90.1150.10">
    <property type="entry name" value="Aspartate Aminotransferase, domain 1"/>
    <property type="match status" value="1"/>
</dbReference>
<dbReference type="InterPro" id="IPR015424">
    <property type="entry name" value="PyrdxlP-dep_Trfase"/>
</dbReference>
<evidence type="ECO:0000313" key="7">
    <source>
        <dbReference type="Proteomes" id="UP001444661"/>
    </source>
</evidence>
<sequence length="413" mass="46029">MATGLPAKLKPAARVTGQRQDVWSIINEAAAASPKQPIVNMGQGFFGYNPPDFIINAAKAALDKVDCNQYSPTKGRPRLKKAIADAYSPFWGRQLNPDTEVTITTGANEGMLSAFMAFIEPGDEVILFEPFFDQYISNIEMPGGKIVYVPLHPPKDGPTTTSSAANWAIDFDELEKAITPKTKMIVLNTPHNPVGKVFSKDELQKIGDLCVKHEIIILSDEVYDRLYYVPFTRVATLSPEIERLTLTVGSAGKNFYATGWRVGWLTGPAHLIQYVSAAHTRICYSSQAEGEGFWDETVRDMKAKIARFVAVFDELGLPYSDPEGGYFVMVNMQKVQVPADYPFPPHVASRPRDFKLAWFMIHEMGVAAIPPTEFYTDGNAHIAEDYMRFAVCKEDDVLEAAKERLRGLKKYIK</sequence>
<evidence type="ECO:0000256" key="2">
    <source>
        <dbReference type="ARBA" id="ARBA00022576"/>
    </source>
</evidence>
<keyword evidence="4" id="KW-0663">Pyridoxal phosphate</keyword>
<evidence type="ECO:0000256" key="3">
    <source>
        <dbReference type="ARBA" id="ARBA00022679"/>
    </source>
</evidence>
<dbReference type="PANTHER" id="PTHR43807">
    <property type="entry name" value="FI04487P"/>
    <property type="match status" value="1"/>
</dbReference>
<keyword evidence="3" id="KW-0808">Transferase</keyword>
<evidence type="ECO:0000256" key="1">
    <source>
        <dbReference type="ARBA" id="ARBA00001933"/>
    </source>
</evidence>
<dbReference type="InterPro" id="IPR015422">
    <property type="entry name" value="PyrdxlP-dep_Trfase_small"/>
</dbReference>
<comment type="cofactor">
    <cofactor evidence="1">
        <name>pyridoxal 5'-phosphate</name>
        <dbReference type="ChEBI" id="CHEBI:597326"/>
    </cofactor>
</comment>
<dbReference type="InterPro" id="IPR004839">
    <property type="entry name" value="Aminotransferase_I/II_large"/>
</dbReference>
<dbReference type="PANTHER" id="PTHR43807:SF20">
    <property type="entry name" value="FI04487P"/>
    <property type="match status" value="1"/>
</dbReference>
<keyword evidence="7" id="KW-1185">Reference proteome</keyword>
<organism evidence="6 7">
    <name type="scientific">Apiospora rasikravindrae</name>
    <dbReference type="NCBI Taxonomy" id="990691"/>
    <lineage>
        <taxon>Eukaryota</taxon>
        <taxon>Fungi</taxon>
        <taxon>Dikarya</taxon>
        <taxon>Ascomycota</taxon>
        <taxon>Pezizomycotina</taxon>
        <taxon>Sordariomycetes</taxon>
        <taxon>Xylariomycetidae</taxon>
        <taxon>Amphisphaeriales</taxon>
        <taxon>Apiosporaceae</taxon>
        <taxon>Apiospora</taxon>
    </lineage>
</organism>
<dbReference type="GO" id="GO:0008483">
    <property type="term" value="F:transaminase activity"/>
    <property type="evidence" value="ECO:0007669"/>
    <property type="project" value="UniProtKB-KW"/>
</dbReference>
<feature type="domain" description="Aminotransferase class I/classII large" evidence="5">
    <location>
        <begin position="38"/>
        <end position="401"/>
    </location>
</feature>
<proteinExistence type="predicted"/>
<dbReference type="CDD" id="cd00609">
    <property type="entry name" value="AAT_like"/>
    <property type="match status" value="1"/>
</dbReference>
<dbReference type="EMBL" id="JAQQWK010000006">
    <property type="protein sequence ID" value="KAK8039911.1"/>
    <property type="molecule type" value="Genomic_DNA"/>
</dbReference>
<evidence type="ECO:0000259" key="5">
    <source>
        <dbReference type="Pfam" id="PF00155"/>
    </source>
</evidence>
<evidence type="ECO:0000313" key="6">
    <source>
        <dbReference type="EMBL" id="KAK8039911.1"/>
    </source>
</evidence>
<dbReference type="Pfam" id="PF00155">
    <property type="entry name" value="Aminotran_1_2"/>
    <property type="match status" value="1"/>
</dbReference>
<keyword evidence="2 6" id="KW-0032">Aminotransferase</keyword>
<dbReference type="InterPro" id="IPR015421">
    <property type="entry name" value="PyrdxlP-dep_Trfase_major"/>
</dbReference>
<reference evidence="6 7" key="1">
    <citation type="submission" date="2023-01" db="EMBL/GenBank/DDBJ databases">
        <title>Analysis of 21 Apiospora genomes using comparative genomics revels a genus with tremendous synthesis potential of carbohydrate active enzymes and secondary metabolites.</title>
        <authorList>
            <person name="Sorensen T."/>
        </authorList>
    </citation>
    <scope>NUCLEOTIDE SEQUENCE [LARGE SCALE GENOMIC DNA]</scope>
    <source>
        <strain evidence="6 7">CBS 33761</strain>
    </source>
</reference>
<dbReference type="InterPro" id="IPR051326">
    <property type="entry name" value="Kynurenine-oxoglutarate_AT"/>
</dbReference>
<name>A0ABR1T006_9PEZI</name>
<gene>
    <name evidence="6" type="ORF">PG993_008322</name>
</gene>
<dbReference type="Proteomes" id="UP001444661">
    <property type="component" value="Unassembled WGS sequence"/>
</dbReference>
<comment type="caution">
    <text evidence="6">The sequence shown here is derived from an EMBL/GenBank/DDBJ whole genome shotgun (WGS) entry which is preliminary data.</text>
</comment>
<accession>A0ABR1T006</accession>
<dbReference type="SUPFAM" id="SSF53383">
    <property type="entry name" value="PLP-dependent transferases"/>
    <property type="match status" value="1"/>
</dbReference>
<protein>
    <submittedName>
        <fullName evidence="6">Aminotransferase</fullName>
    </submittedName>
</protein>